<dbReference type="SUPFAM" id="SSF46785">
    <property type="entry name" value="Winged helix' DNA-binding domain"/>
    <property type="match status" value="1"/>
</dbReference>
<dbReference type="OrthoDB" id="7467461at2"/>
<reference evidence="2 3" key="1">
    <citation type="submission" date="2019-01" db="EMBL/GenBank/DDBJ databases">
        <authorList>
            <person name="Chen W.-M."/>
        </authorList>
    </citation>
    <scope>NUCLEOTIDE SEQUENCE [LARGE SCALE GENOMIC DNA]</scope>
    <source>
        <strain evidence="2 3">CCP-7</strain>
    </source>
</reference>
<accession>A0A437LY93</accession>
<dbReference type="Pfam" id="PF13730">
    <property type="entry name" value="HTH_36"/>
    <property type="match status" value="1"/>
</dbReference>
<comment type="caution">
    <text evidence="2">The sequence shown here is derived from an EMBL/GenBank/DDBJ whole genome shotgun (WGS) entry which is preliminary data.</text>
</comment>
<proteinExistence type="predicted"/>
<dbReference type="Proteomes" id="UP000282971">
    <property type="component" value="Unassembled WGS sequence"/>
</dbReference>
<evidence type="ECO:0000256" key="1">
    <source>
        <dbReference type="SAM" id="MobiDB-lite"/>
    </source>
</evidence>
<keyword evidence="3" id="KW-1185">Reference proteome</keyword>
<name>A0A437LY93_9SPHN</name>
<dbReference type="EMBL" id="SACN01000003">
    <property type="protein sequence ID" value="RVT90303.1"/>
    <property type="molecule type" value="Genomic_DNA"/>
</dbReference>
<evidence type="ECO:0000313" key="3">
    <source>
        <dbReference type="Proteomes" id="UP000282971"/>
    </source>
</evidence>
<dbReference type="InterPro" id="IPR036390">
    <property type="entry name" value="WH_DNA-bd_sf"/>
</dbReference>
<protein>
    <submittedName>
        <fullName evidence="2">Helix-turn-helix domain-containing protein</fullName>
    </submittedName>
</protein>
<organism evidence="2 3">
    <name type="scientific">Sphingomonas crocodyli</name>
    <dbReference type="NCBI Taxonomy" id="1979270"/>
    <lineage>
        <taxon>Bacteria</taxon>
        <taxon>Pseudomonadati</taxon>
        <taxon>Pseudomonadota</taxon>
        <taxon>Alphaproteobacteria</taxon>
        <taxon>Sphingomonadales</taxon>
        <taxon>Sphingomonadaceae</taxon>
        <taxon>Sphingomonas</taxon>
    </lineage>
</organism>
<feature type="region of interest" description="Disordered" evidence="1">
    <location>
        <begin position="254"/>
        <end position="277"/>
    </location>
</feature>
<sequence>MTAFAMEDVMTALTLSEAMTIVIGNARKPGRAHSGLHRTRQPVLRGSLEAGTFEDSFFRVPGKGEADRLLKAVKAYAVEGKRAARAARAEGRPLDPAERAATTLTLGAVEVMERLLVYWRTCKGAVYPSYDKLAHDTGLGRATIARALKQLVAAGFLMCQRRFVRVEDAAPGPRRKQTSNAYCPVFAQKLVSALPRWMRPIPVPDDQLQREADRLTETATMLQSLNARDYAKAVVGGDLGAMLARLGAALDQHWERESQKNTPPLHESIKQAPSELA</sequence>
<dbReference type="AlphaFoldDB" id="A0A437LY93"/>
<gene>
    <name evidence="2" type="ORF">EOD43_18705</name>
</gene>
<evidence type="ECO:0000313" key="2">
    <source>
        <dbReference type="EMBL" id="RVT90303.1"/>
    </source>
</evidence>